<evidence type="ECO:0000313" key="2">
    <source>
        <dbReference type="EMBL" id="QJA97657.1"/>
    </source>
</evidence>
<dbReference type="EMBL" id="MT143513">
    <property type="protein sequence ID" value="QJA97657.1"/>
    <property type="molecule type" value="Genomic_DNA"/>
</dbReference>
<reference evidence="2" key="1">
    <citation type="submission" date="2020-03" db="EMBL/GenBank/DDBJ databases">
        <title>The deep terrestrial virosphere.</title>
        <authorList>
            <person name="Holmfeldt K."/>
            <person name="Nilsson E."/>
            <person name="Simone D."/>
            <person name="Lopez-Fernandez M."/>
            <person name="Wu X."/>
            <person name="de Brujin I."/>
            <person name="Lundin D."/>
            <person name="Andersson A."/>
            <person name="Bertilsson S."/>
            <person name="Dopson M."/>
        </authorList>
    </citation>
    <scope>NUCLEOTIDE SEQUENCE</scope>
    <source>
        <strain evidence="2">MM415B06028</strain>
    </source>
</reference>
<accession>A0A6M3LQJ5</accession>
<sequence length="113" mass="12139">MTIIVCGGRHFSNYSYLHGFLNCLNIIRPITRIRHGNASGADTYADEWARNLGIPREPCPAHWVRYGKAAGPIRNGDMLSMGDVDLVVAFPGGRGTADMVEQAKAAGVGVILA</sequence>
<name>A0A6M3LQJ5_9ZZZZ</name>
<protein>
    <recommendedName>
        <fullName evidence="1">YspA cpYpsA-related SLOG domain-containing protein</fullName>
    </recommendedName>
</protein>
<dbReference type="Pfam" id="PF10686">
    <property type="entry name" value="YAcAr"/>
    <property type="match status" value="1"/>
</dbReference>
<organism evidence="2">
    <name type="scientific">viral metagenome</name>
    <dbReference type="NCBI Taxonomy" id="1070528"/>
    <lineage>
        <taxon>unclassified sequences</taxon>
        <taxon>metagenomes</taxon>
        <taxon>organismal metagenomes</taxon>
    </lineage>
</organism>
<evidence type="ECO:0000259" key="1">
    <source>
        <dbReference type="Pfam" id="PF10686"/>
    </source>
</evidence>
<feature type="domain" description="YspA cpYpsA-related SLOG" evidence="1">
    <location>
        <begin position="1"/>
        <end position="66"/>
    </location>
</feature>
<dbReference type="AlphaFoldDB" id="A0A6M3LQJ5"/>
<gene>
    <name evidence="2" type="ORF">MM415B06028_0006</name>
</gene>
<proteinExistence type="predicted"/>
<dbReference type="InterPro" id="IPR019627">
    <property type="entry name" value="YAcAr"/>
</dbReference>